<evidence type="ECO:0000313" key="2">
    <source>
        <dbReference type="Proteomes" id="UP001229421"/>
    </source>
</evidence>
<sequence length="121" mass="13808">MDDGVGGEDDDVLKLSIEHEHKLKHSGATKIVIKSLAPHKNIPHIVAVNTNKRNSVIAIFVQARNEGRDLATEGNEIIREATKWSPELAACEVWKEIKTFVFEWFLCSLIWIERKKEKISF</sequence>
<dbReference type="PANTHER" id="PTHR42704:SF15">
    <property type="entry name" value="RIBULOSE BISPHOSPHATE CARBOXYLASE LARGE CHAIN"/>
    <property type="match status" value="1"/>
</dbReference>
<dbReference type="AlphaFoldDB" id="A0AAD8L496"/>
<accession>A0AAD8L496</accession>
<protein>
    <submittedName>
        <fullName evidence="1">Uncharacterized protein</fullName>
    </submittedName>
</protein>
<dbReference type="Gene3D" id="3.20.20.110">
    <property type="entry name" value="Ribulose bisphosphate carboxylase, large subunit, C-terminal domain"/>
    <property type="match status" value="1"/>
</dbReference>
<name>A0AAD8L496_TARER</name>
<dbReference type="GO" id="GO:0000287">
    <property type="term" value="F:magnesium ion binding"/>
    <property type="evidence" value="ECO:0007669"/>
    <property type="project" value="InterPro"/>
</dbReference>
<dbReference type="SUPFAM" id="SSF51649">
    <property type="entry name" value="RuBisCo, C-terminal domain"/>
    <property type="match status" value="1"/>
</dbReference>
<gene>
    <name evidence="1" type="ORF">QVD17_14160</name>
</gene>
<dbReference type="Proteomes" id="UP001229421">
    <property type="component" value="Unassembled WGS sequence"/>
</dbReference>
<evidence type="ECO:0000313" key="1">
    <source>
        <dbReference type="EMBL" id="KAK1430990.1"/>
    </source>
</evidence>
<organism evidence="1 2">
    <name type="scientific">Tagetes erecta</name>
    <name type="common">African marigold</name>
    <dbReference type="NCBI Taxonomy" id="13708"/>
    <lineage>
        <taxon>Eukaryota</taxon>
        <taxon>Viridiplantae</taxon>
        <taxon>Streptophyta</taxon>
        <taxon>Embryophyta</taxon>
        <taxon>Tracheophyta</taxon>
        <taxon>Spermatophyta</taxon>
        <taxon>Magnoliopsida</taxon>
        <taxon>eudicotyledons</taxon>
        <taxon>Gunneridae</taxon>
        <taxon>Pentapetalae</taxon>
        <taxon>asterids</taxon>
        <taxon>campanulids</taxon>
        <taxon>Asterales</taxon>
        <taxon>Asteraceae</taxon>
        <taxon>Asteroideae</taxon>
        <taxon>Heliantheae alliance</taxon>
        <taxon>Tageteae</taxon>
        <taxon>Tagetes</taxon>
    </lineage>
</organism>
<reference evidence="1" key="1">
    <citation type="journal article" date="2023" name="bioRxiv">
        <title>Improved chromosome-level genome assembly for marigold (Tagetes erecta).</title>
        <authorList>
            <person name="Jiang F."/>
            <person name="Yuan L."/>
            <person name="Wang S."/>
            <person name="Wang H."/>
            <person name="Xu D."/>
            <person name="Wang A."/>
            <person name="Fan W."/>
        </authorList>
    </citation>
    <scope>NUCLEOTIDE SEQUENCE</scope>
    <source>
        <strain evidence="1">WSJ</strain>
        <tissue evidence="1">Leaf</tissue>
    </source>
</reference>
<dbReference type="EMBL" id="JAUHHV010000003">
    <property type="protein sequence ID" value="KAK1430990.1"/>
    <property type="molecule type" value="Genomic_DNA"/>
</dbReference>
<dbReference type="PANTHER" id="PTHR42704">
    <property type="entry name" value="RIBULOSE BISPHOSPHATE CARBOXYLASE"/>
    <property type="match status" value="1"/>
</dbReference>
<proteinExistence type="predicted"/>
<comment type="caution">
    <text evidence="1">The sequence shown here is derived from an EMBL/GenBank/DDBJ whole genome shotgun (WGS) entry which is preliminary data.</text>
</comment>
<dbReference type="InterPro" id="IPR036376">
    <property type="entry name" value="RuBisCO_lsu_C_sf"/>
</dbReference>
<keyword evidence="2" id="KW-1185">Reference proteome</keyword>
<dbReference type="InterPro" id="IPR033966">
    <property type="entry name" value="RuBisCO"/>
</dbReference>